<evidence type="ECO:0000313" key="2">
    <source>
        <dbReference type="Proteomes" id="UP000735302"/>
    </source>
</evidence>
<sequence>MQVGQSFQEYCSAVCAMHFSETGATSCRHRPFICDSPKPHLFFFLFGEGKGVGEGREDEHSDCCCKMSQGETCKMGKKEGKGRSRRAGKGFGILSLQAQILPLRCEACDFFESSVSNSNAGKDMPIR</sequence>
<dbReference type="AlphaFoldDB" id="A0AAV4BDT4"/>
<keyword evidence="2" id="KW-1185">Reference proteome</keyword>
<evidence type="ECO:0000313" key="1">
    <source>
        <dbReference type="EMBL" id="GFO16966.1"/>
    </source>
</evidence>
<accession>A0AAV4BDT4</accession>
<dbReference type="Proteomes" id="UP000735302">
    <property type="component" value="Unassembled WGS sequence"/>
</dbReference>
<gene>
    <name evidence="1" type="ORF">PoB_004347100</name>
</gene>
<protein>
    <submittedName>
        <fullName evidence="1">Uncharacterized protein</fullName>
    </submittedName>
</protein>
<dbReference type="EMBL" id="BLXT01004727">
    <property type="protein sequence ID" value="GFO16966.1"/>
    <property type="molecule type" value="Genomic_DNA"/>
</dbReference>
<name>A0AAV4BDT4_9GAST</name>
<proteinExistence type="predicted"/>
<comment type="caution">
    <text evidence="1">The sequence shown here is derived from an EMBL/GenBank/DDBJ whole genome shotgun (WGS) entry which is preliminary data.</text>
</comment>
<reference evidence="1 2" key="1">
    <citation type="journal article" date="2021" name="Elife">
        <title>Chloroplast acquisition without the gene transfer in kleptoplastic sea slugs, Plakobranchus ocellatus.</title>
        <authorList>
            <person name="Maeda T."/>
            <person name="Takahashi S."/>
            <person name="Yoshida T."/>
            <person name="Shimamura S."/>
            <person name="Takaki Y."/>
            <person name="Nagai Y."/>
            <person name="Toyoda A."/>
            <person name="Suzuki Y."/>
            <person name="Arimoto A."/>
            <person name="Ishii H."/>
            <person name="Satoh N."/>
            <person name="Nishiyama T."/>
            <person name="Hasebe M."/>
            <person name="Maruyama T."/>
            <person name="Minagawa J."/>
            <person name="Obokata J."/>
            <person name="Shigenobu S."/>
        </authorList>
    </citation>
    <scope>NUCLEOTIDE SEQUENCE [LARGE SCALE GENOMIC DNA]</scope>
</reference>
<organism evidence="1 2">
    <name type="scientific">Plakobranchus ocellatus</name>
    <dbReference type="NCBI Taxonomy" id="259542"/>
    <lineage>
        <taxon>Eukaryota</taxon>
        <taxon>Metazoa</taxon>
        <taxon>Spiralia</taxon>
        <taxon>Lophotrochozoa</taxon>
        <taxon>Mollusca</taxon>
        <taxon>Gastropoda</taxon>
        <taxon>Heterobranchia</taxon>
        <taxon>Euthyneura</taxon>
        <taxon>Panpulmonata</taxon>
        <taxon>Sacoglossa</taxon>
        <taxon>Placobranchoidea</taxon>
        <taxon>Plakobranchidae</taxon>
        <taxon>Plakobranchus</taxon>
    </lineage>
</organism>